<sequence length="125" mass="14366">MYTVAVGRDFIASHYLIGGDWGPENELHAHHYKVEVQLEGKTLDQHGYLVDIVDIEEALEALVARYRDSTLNDLEEFEGLNPSIEHFARIFCQAFLARITAATLDAVHVTLWENEIAWARYRHDL</sequence>
<evidence type="ECO:0000256" key="1">
    <source>
        <dbReference type="ARBA" id="ARBA00001947"/>
    </source>
</evidence>
<keyword evidence="6" id="KW-0479">Metal-binding</keyword>
<proteinExistence type="inferred from homology"/>
<comment type="cofactor">
    <cofactor evidence="1">
        <name>Zn(2+)</name>
        <dbReference type="ChEBI" id="CHEBI:29105"/>
    </cofactor>
</comment>
<evidence type="ECO:0000313" key="12">
    <source>
        <dbReference type="Proteomes" id="UP000649604"/>
    </source>
</evidence>
<keyword evidence="7" id="KW-0862">Zinc</keyword>
<dbReference type="AlphaFoldDB" id="A0A9D5JXJ8"/>
<dbReference type="GO" id="GO:0070497">
    <property type="term" value="F:6-carboxytetrahydropterin synthase activity"/>
    <property type="evidence" value="ECO:0007669"/>
    <property type="project" value="UniProtKB-EC"/>
</dbReference>
<keyword evidence="8" id="KW-0456">Lyase</keyword>
<dbReference type="PANTHER" id="PTHR12589">
    <property type="entry name" value="PYRUVOYL TETRAHYDROBIOPTERIN SYNTHASE"/>
    <property type="match status" value="1"/>
</dbReference>
<evidence type="ECO:0000256" key="2">
    <source>
        <dbReference type="ARBA" id="ARBA00005061"/>
    </source>
</evidence>
<evidence type="ECO:0000256" key="3">
    <source>
        <dbReference type="ARBA" id="ARBA00008900"/>
    </source>
</evidence>
<evidence type="ECO:0000256" key="6">
    <source>
        <dbReference type="ARBA" id="ARBA00022723"/>
    </source>
</evidence>
<dbReference type="SUPFAM" id="SSF55620">
    <property type="entry name" value="Tetrahydrobiopterin biosynthesis enzymes-like"/>
    <property type="match status" value="1"/>
</dbReference>
<comment type="catalytic activity">
    <reaction evidence="10">
        <text>7,8-dihydroneopterin 3'-triphosphate + H2O = 6-carboxy-5,6,7,8-tetrahydropterin + triphosphate + acetaldehyde + 2 H(+)</text>
        <dbReference type="Rhea" id="RHEA:27966"/>
        <dbReference type="ChEBI" id="CHEBI:15343"/>
        <dbReference type="ChEBI" id="CHEBI:15377"/>
        <dbReference type="ChEBI" id="CHEBI:15378"/>
        <dbReference type="ChEBI" id="CHEBI:18036"/>
        <dbReference type="ChEBI" id="CHEBI:58462"/>
        <dbReference type="ChEBI" id="CHEBI:61032"/>
        <dbReference type="EC" id="4.1.2.50"/>
    </reaction>
</comment>
<comment type="pathway">
    <text evidence="2">Purine metabolism; 7-cyano-7-deazaguanine biosynthesis.</text>
</comment>
<dbReference type="GO" id="GO:0046872">
    <property type="term" value="F:metal ion binding"/>
    <property type="evidence" value="ECO:0007669"/>
    <property type="project" value="UniProtKB-KW"/>
</dbReference>
<dbReference type="Pfam" id="PF01242">
    <property type="entry name" value="PTPS"/>
    <property type="match status" value="1"/>
</dbReference>
<comment type="similarity">
    <text evidence="3">Belongs to the PTPS family. QueD subfamily.</text>
</comment>
<evidence type="ECO:0000256" key="4">
    <source>
        <dbReference type="ARBA" id="ARBA00012982"/>
    </source>
</evidence>
<evidence type="ECO:0000256" key="10">
    <source>
        <dbReference type="ARBA" id="ARBA00048807"/>
    </source>
</evidence>
<comment type="caution">
    <text evidence="11">The sequence shown here is derived from an EMBL/GenBank/DDBJ whole genome shotgun (WGS) entry which is preliminary data.</text>
</comment>
<protein>
    <recommendedName>
        <fullName evidence="5">6-carboxy-5,6,7,8-tetrahydropterin synthase</fullName>
        <ecNumber evidence="4">4.1.2.50</ecNumber>
    </recommendedName>
    <alternativeName>
        <fullName evidence="9">Queuosine biosynthesis protein QueD</fullName>
    </alternativeName>
</protein>
<accession>A0A9D5JXJ8</accession>
<evidence type="ECO:0000256" key="9">
    <source>
        <dbReference type="ARBA" id="ARBA00031449"/>
    </source>
</evidence>
<dbReference type="Proteomes" id="UP000649604">
    <property type="component" value="Unassembled WGS sequence"/>
</dbReference>
<dbReference type="Gene3D" id="3.30.479.10">
    <property type="entry name" value="6-pyruvoyl tetrahydropterin synthase/QueD"/>
    <property type="match status" value="1"/>
</dbReference>
<gene>
    <name evidence="11" type="ORF">GF339_13280</name>
</gene>
<dbReference type="EMBL" id="WJJP01000431">
    <property type="protein sequence ID" value="MBD3325556.1"/>
    <property type="molecule type" value="Genomic_DNA"/>
</dbReference>
<dbReference type="PANTHER" id="PTHR12589:SF7">
    <property type="entry name" value="6-PYRUVOYL TETRAHYDROBIOPTERIN SYNTHASE"/>
    <property type="match status" value="1"/>
</dbReference>
<evidence type="ECO:0000256" key="8">
    <source>
        <dbReference type="ARBA" id="ARBA00023239"/>
    </source>
</evidence>
<organism evidence="11 12">
    <name type="scientific">candidate division KSB3 bacterium</name>
    <dbReference type="NCBI Taxonomy" id="2044937"/>
    <lineage>
        <taxon>Bacteria</taxon>
        <taxon>candidate division KSB3</taxon>
    </lineage>
</organism>
<dbReference type="InterPro" id="IPR007115">
    <property type="entry name" value="6-PTP_synth/QueD"/>
</dbReference>
<reference evidence="11" key="1">
    <citation type="submission" date="2019-11" db="EMBL/GenBank/DDBJ databases">
        <title>Microbial mats filling the niche in hypersaline microbial mats.</title>
        <authorList>
            <person name="Wong H.L."/>
            <person name="Macleod F.I."/>
            <person name="White R.A. III"/>
            <person name="Burns B.P."/>
        </authorList>
    </citation>
    <scope>NUCLEOTIDE SEQUENCE</scope>
    <source>
        <strain evidence="11">Rbin_158</strain>
    </source>
</reference>
<dbReference type="InterPro" id="IPR038418">
    <property type="entry name" value="6-PTP_synth/QueD_sf"/>
</dbReference>
<evidence type="ECO:0000313" key="11">
    <source>
        <dbReference type="EMBL" id="MBD3325556.1"/>
    </source>
</evidence>
<name>A0A9D5JXJ8_9BACT</name>
<dbReference type="EC" id="4.1.2.50" evidence="4"/>
<evidence type="ECO:0000256" key="5">
    <source>
        <dbReference type="ARBA" id="ARBA00018141"/>
    </source>
</evidence>
<evidence type="ECO:0000256" key="7">
    <source>
        <dbReference type="ARBA" id="ARBA00022833"/>
    </source>
</evidence>